<dbReference type="EMBL" id="LSMT01000289">
    <property type="protein sequence ID" value="PFX21145.1"/>
    <property type="molecule type" value="Genomic_DNA"/>
</dbReference>
<keyword evidence="2" id="KW-0964">Secreted</keyword>
<organism evidence="5 6">
    <name type="scientific">Stylophora pistillata</name>
    <name type="common">Smooth cauliflower coral</name>
    <dbReference type="NCBI Taxonomy" id="50429"/>
    <lineage>
        <taxon>Eukaryota</taxon>
        <taxon>Metazoa</taxon>
        <taxon>Cnidaria</taxon>
        <taxon>Anthozoa</taxon>
        <taxon>Hexacorallia</taxon>
        <taxon>Scleractinia</taxon>
        <taxon>Astrocoeniina</taxon>
        <taxon>Pocilloporidae</taxon>
        <taxon>Stylophora</taxon>
    </lineage>
</organism>
<comment type="subcellular location">
    <subcellularLocation>
        <location evidence="1">Secreted</location>
    </subcellularLocation>
</comment>
<keyword evidence="6" id="KW-1185">Reference proteome</keyword>
<dbReference type="Gene3D" id="3.40.50.410">
    <property type="entry name" value="von Willebrand factor, type A domain"/>
    <property type="match status" value="1"/>
</dbReference>
<dbReference type="PANTHER" id="PTHR14905:SF7">
    <property type="entry name" value="VON WILLEBRAND FACTOR A DOMAIN-CONTAINING PROTEIN 7"/>
    <property type="match status" value="1"/>
</dbReference>
<dbReference type="InterPro" id="IPR056861">
    <property type="entry name" value="HMCN1-like_VWA"/>
</dbReference>
<dbReference type="InterPro" id="IPR036465">
    <property type="entry name" value="vWFA_dom_sf"/>
</dbReference>
<accession>A0A2B4RY19</accession>
<dbReference type="SUPFAM" id="SSF53300">
    <property type="entry name" value="vWA-like"/>
    <property type="match status" value="1"/>
</dbReference>
<keyword evidence="3" id="KW-0732">Signal</keyword>
<sequence length="518" mass="57462">MAVHGDVSLTFVVDDTGSMVDTIEAVQKIATAVINYPRDVPVDYILSPFNDPMTNAGEVVFKESNQSLEFVNAINALTVKSGGDCPEYTFAGIVNALGQDPHLDSPMYVFTDAGPKDATEENIEEVKILAEMNEITIHFLLTGACGGKIHPAFRKLAEFTSGQVVLLKSAKELEKLENVTRGALDGTTIISFRSSKTGRKERTSGGLYRYRFPVDDSIETVTVSVVTNQPDTNGHGVTLRNPFGTIITAEKVSLSQLCFYQITSPPKGYWTLEISTTGKTVDHEFYVKSTSETNIDFKHYFMVPVGRRRRKTEVPFSNPIARKLNKMVLTLLAPNDKVDPTSLRLQIVTTSGSVVRNLNFVSNDSVHFEVNFIPPTTSFKLKLLGTTREGSAFERLSHCSIQQSTAFLRGRYASNDFTLPLNSLTIIQFEVCNFGPSERFEVVVRKDRMNYVLQRSAGSQRPTLVGRDRCVALFLRARATRVADVHKTNTVILIVKGQTSGIVLSRLMRLFVVNPKRP</sequence>
<dbReference type="InterPro" id="IPR052577">
    <property type="entry name" value="VWA7"/>
</dbReference>
<dbReference type="AlphaFoldDB" id="A0A2B4RY19"/>
<evidence type="ECO:0000256" key="1">
    <source>
        <dbReference type="ARBA" id="ARBA00004613"/>
    </source>
</evidence>
<name>A0A2B4RY19_STYPI</name>
<dbReference type="CDD" id="cd00198">
    <property type="entry name" value="vWFA"/>
    <property type="match status" value="1"/>
</dbReference>
<dbReference type="PANTHER" id="PTHR14905">
    <property type="entry name" value="NG37"/>
    <property type="match status" value="1"/>
</dbReference>
<reference evidence="6" key="1">
    <citation type="journal article" date="2017" name="bioRxiv">
        <title>Comparative analysis of the genomes of Stylophora pistillata and Acropora digitifera provides evidence for extensive differences between species of corals.</title>
        <authorList>
            <person name="Voolstra C.R."/>
            <person name="Li Y."/>
            <person name="Liew Y.J."/>
            <person name="Baumgarten S."/>
            <person name="Zoccola D."/>
            <person name="Flot J.-F."/>
            <person name="Tambutte S."/>
            <person name="Allemand D."/>
            <person name="Aranda M."/>
        </authorList>
    </citation>
    <scope>NUCLEOTIDE SEQUENCE [LARGE SCALE GENOMIC DNA]</scope>
</reference>
<dbReference type="Proteomes" id="UP000225706">
    <property type="component" value="Unassembled WGS sequence"/>
</dbReference>
<protein>
    <submittedName>
        <fullName evidence="5">Hemicentin-2</fullName>
    </submittedName>
</protein>
<dbReference type="OrthoDB" id="5986492at2759"/>
<evidence type="ECO:0000259" key="4">
    <source>
        <dbReference type="Pfam" id="PF25106"/>
    </source>
</evidence>
<comment type="caution">
    <text evidence="5">The sequence shown here is derived from an EMBL/GenBank/DDBJ whole genome shotgun (WGS) entry which is preliminary data.</text>
</comment>
<proteinExistence type="predicted"/>
<evidence type="ECO:0000313" key="5">
    <source>
        <dbReference type="EMBL" id="PFX21145.1"/>
    </source>
</evidence>
<evidence type="ECO:0000313" key="6">
    <source>
        <dbReference type="Proteomes" id="UP000225706"/>
    </source>
</evidence>
<feature type="domain" description="Hemicentin-1-like von Willebrand factor A" evidence="4">
    <location>
        <begin position="8"/>
        <end position="166"/>
    </location>
</feature>
<evidence type="ECO:0000256" key="3">
    <source>
        <dbReference type="ARBA" id="ARBA00022729"/>
    </source>
</evidence>
<evidence type="ECO:0000256" key="2">
    <source>
        <dbReference type="ARBA" id="ARBA00022525"/>
    </source>
</evidence>
<gene>
    <name evidence="5" type="primary">HMCN2</name>
    <name evidence="5" type="ORF">AWC38_SpisGene14371</name>
</gene>
<dbReference type="Pfam" id="PF25106">
    <property type="entry name" value="VWA_4"/>
    <property type="match status" value="1"/>
</dbReference>